<accession>A0ABX8XDZ3</accession>
<dbReference type="GeneID" id="67442246"/>
<protein>
    <submittedName>
        <fullName evidence="1">Uncharacterized protein</fullName>
    </submittedName>
</protein>
<gene>
    <name evidence="1" type="ORF">K3G22_03270</name>
</gene>
<proteinExistence type="predicted"/>
<name>A0ABX8XDZ3_SHEPU</name>
<evidence type="ECO:0000313" key="1">
    <source>
        <dbReference type="EMBL" id="QYX73458.1"/>
    </source>
</evidence>
<organism evidence="1 2">
    <name type="scientific">Shewanella putrefaciens</name>
    <name type="common">Pseudomonas putrefaciens</name>
    <dbReference type="NCBI Taxonomy" id="24"/>
    <lineage>
        <taxon>Bacteria</taxon>
        <taxon>Pseudomonadati</taxon>
        <taxon>Pseudomonadota</taxon>
        <taxon>Gammaproteobacteria</taxon>
        <taxon>Alteromonadales</taxon>
        <taxon>Shewanellaceae</taxon>
        <taxon>Shewanella</taxon>
    </lineage>
</organism>
<evidence type="ECO:0000313" key="2">
    <source>
        <dbReference type="Proteomes" id="UP000827084"/>
    </source>
</evidence>
<dbReference type="RefSeq" id="WP_025007896.1">
    <property type="nucleotide sequence ID" value="NZ_BMPK01000004.1"/>
</dbReference>
<reference evidence="1 2" key="1">
    <citation type="submission" date="2021-08" db="EMBL/GenBank/DDBJ databases">
        <title>Shewanella putrefaciens YZ-J, complete genome.</title>
        <authorList>
            <person name="Yi Z."/>
        </authorList>
    </citation>
    <scope>NUCLEOTIDE SEQUENCE [LARGE SCALE GENOMIC DNA]</scope>
    <source>
        <strain evidence="1 2">YZ-J</strain>
    </source>
</reference>
<keyword evidence="2" id="KW-1185">Reference proteome</keyword>
<dbReference type="EMBL" id="CP080635">
    <property type="protein sequence ID" value="QYX73458.1"/>
    <property type="molecule type" value="Genomic_DNA"/>
</dbReference>
<sequence>MKYDKVINRIQSGNMSRADLVKLKRNADEKYSKGDSDAKYVIDAINNSTPTDSYILFMGFCPGADFNERLDTEWKEKGICRFDYHESEHQVERFNSICKGDLVILKKREQFGKTMKLYGFGRVSGIAYDNDQVRYLEMDWSDQEETIEVPLMGCNSTVDIRTIETVENEMTEEFYTWLKA</sequence>
<dbReference type="Proteomes" id="UP000827084">
    <property type="component" value="Chromosome"/>
</dbReference>